<proteinExistence type="predicted"/>
<feature type="domain" description="Imelysin-like" evidence="3">
    <location>
        <begin position="66"/>
        <end position="369"/>
    </location>
</feature>
<comment type="subcellular location">
    <subcellularLocation>
        <location evidence="1">Cell envelope</location>
    </subcellularLocation>
</comment>
<dbReference type="InterPro" id="IPR038352">
    <property type="entry name" value="Imelysin_sf"/>
</dbReference>
<protein>
    <submittedName>
        <fullName evidence="4">Imelysin</fullName>
    </submittedName>
</protein>
<dbReference type="PROSITE" id="PS51257">
    <property type="entry name" value="PROKAR_LIPOPROTEIN"/>
    <property type="match status" value="1"/>
</dbReference>
<organism evidence="4 5">
    <name type="scientific">Microbulbifer spongiae</name>
    <dbReference type="NCBI Taxonomy" id="2944933"/>
    <lineage>
        <taxon>Bacteria</taxon>
        <taxon>Pseudomonadati</taxon>
        <taxon>Pseudomonadota</taxon>
        <taxon>Gammaproteobacteria</taxon>
        <taxon>Cellvibrionales</taxon>
        <taxon>Microbulbiferaceae</taxon>
        <taxon>Microbulbifer</taxon>
    </lineage>
</organism>
<dbReference type="RefSeq" id="WP_301416131.1">
    <property type="nucleotide sequence ID" value="NZ_CP098023.1"/>
</dbReference>
<dbReference type="InterPro" id="IPR018976">
    <property type="entry name" value="Imelysin-like"/>
</dbReference>
<dbReference type="Gene3D" id="1.20.1420.20">
    <property type="entry name" value="M75 peptidase, HXXE motif"/>
    <property type="match status" value="1"/>
</dbReference>
<evidence type="ECO:0000313" key="5">
    <source>
        <dbReference type="Proteomes" id="UP001321520"/>
    </source>
</evidence>
<name>A0ABY9EBU7_9GAMM</name>
<sequence>MNDTIRQTACALLLASLGALLGCEQKPATPPESVQGAALVPISEKAASDLSLAIWQAGQAQVMHTRATAATLRRAVAALLEHPNEDRLEKARLAWLDAHRELAAMLPYIQLAFSPVALRSQGRELLLTLDSWPAQAGYLDTVPGYSDSGIVNDTAIELTLANLRKQHRLTAHEEASIGFHALEVMLWGPTSERMAEQFVADSRGEKPEALAANRRRALTRLIAQGIEEDMDGLARSWPSAANQLSRRYLALGPVARLQQIRAAHTQVIDELLLPRLPEGSESDVESSRAADSKQALLAAMATLQSNWIPTGGGGLAELLLDRHQVSALEQTFADLEALLLEMEDPFELAELGQLAKARKLLEKVAGLMAGTTQIPVSEMDVVPVVLPVE</sequence>
<dbReference type="EMBL" id="CP098023">
    <property type="protein sequence ID" value="WKD50127.1"/>
    <property type="molecule type" value="Genomic_DNA"/>
</dbReference>
<dbReference type="Pfam" id="PF09375">
    <property type="entry name" value="Peptidase_M75"/>
    <property type="match status" value="1"/>
</dbReference>
<evidence type="ECO:0000256" key="2">
    <source>
        <dbReference type="ARBA" id="ARBA00022729"/>
    </source>
</evidence>
<accession>A0ABY9EBU7</accession>
<dbReference type="Proteomes" id="UP001321520">
    <property type="component" value="Chromosome"/>
</dbReference>
<keyword evidence="2" id="KW-0732">Signal</keyword>
<keyword evidence="5" id="KW-1185">Reference proteome</keyword>
<gene>
    <name evidence="4" type="ORF">M8T91_01475</name>
</gene>
<evidence type="ECO:0000259" key="3">
    <source>
        <dbReference type="Pfam" id="PF09375"/>
    </source>
</evidence>
<evidence type="ECO:0000256" key="1">
    <source>
        <dbReference type="ARBA" id="ARBA00004196"/>
    </source>
</evidence>
<reference evidence="4 5" key="1">
    <citation type="submission" date="2022-05" db="EMBL/GenBank/DDBJ databases">
        <title>Microbulbifer sp. nov., isolated from sponge.</title>
        <authorList>
            <person name="Gao L."/>
        </authorList>
    </citation>
    <scope>NUCLEOTIDE SEQUENCE [LARGE SCALE GENOMIC DNA]</scope>
    <source>
        <strain evidence="4 5">MI-G</strain>
    </source>
</reference>
<evidence type="ECO:0000313" key="4">
    <source>
        <dbReference type="EMBL" id="WKD50127.1"/>
    </source>
</evidence>